<evidence type="ECO:0000256" key="1">
    <source>
        <dbReference type="SAM" id="MobiDB-lite"/>
    </source>
</evidence>
<name>A0A8T1ZMS8_9BRAS</name>
<dbReference type="PANTHER" id="PTHR35304:SF1">
    <property type="entry name" value="OS05G0120300 PROTEIN"/>
    <property type="match status" value="1"/>
</dbReference>
<sequence>MASKCIDDCVNIKRDSVCIRPVMTYANLYKWPMAEADFVRSISHDGSQRRTTVVDSISCRQMYLRSYTFSTKENEEDDDGGGGEPADRRNNQSCFRGGGGGKKAAKKAMRKNKTSSCKVFVLRLVWKCLSCASTTKVTNID</sequence>
<feature type="region of interest" description="Disordered" evidence="1">
    <location>
        <begin position="70"/>
        <end position="107"/>
    </location>
</feature>
<gene>
    <name evidence="2" type="ORF">ISN45_Aa05g014370</name>
</gene>
<accession>A0A8T1ZMS8</accession>
<dbReference type="EMBL" id="JAEFBK010000010">
    <property type="protein sequence ID" value="KAG7559865.1"/>
    <property type="molecule type" value="Genomic_DNA"/>
</dbReference>
<protein>
    <submittedName>
        <fullName evidence="2">Uncharacterized protein</fullName>
    </submittedName>
</protein>
<dbReference type="PANTHER" id="PTHR35304">
    <property type="entry name" value="OS05G0120300 PROTEIN-RELATED"/>
    <property type="match status" value="1"/>
</dbReference>
<evidence type="ECO:0000313" key="3">
    <source>
        <dbReference type="Proteomes" id="UP000694240"/>
    </source>
</evidence>
<reference evidence="2 3" key="1">
    <citation type="submission" date="2020-12" db="EMBL/GenBank/DDBJ databases">
        <title>Concerted genomic and epigenomic changes stabilize Arabidopsis allopolyploids.</title>
        <authorList>
            <person name="Chen Z."/>
        </authorList>
    </citation>
    <scope>NUCLEOTIDE SEQUENCE [LARGE SCALE GENOMIC DNA]</scope>
    <source>
        <strain evidence="2">Allo738</strain>
        <tissue evidence="2">Leaf</tissue>
    </source>
</reference>
<keyword evidence="3" id="KW-1185">Reference proteome</keyword>
<organism evidence="2 3">
    <name type="scientific">Arabidopsis thaliana x Arabidopsis arenosa</name>
    <dbReference type="NCBI Taxonomy" id="1240361"/>
    <lineage>
        <taxon>Eukaryota</taxon>
        <taxon>Viridiplantae</taxon>
        <taxon>Streptophyta</taxon>
        <taxon>Embryophyta</taxon>
        <taxon>Tracheophyta</taxon>
        <taxon>Spermatophyta</taxon>
        <taxon>Magnoliopsida</taxon>
        <taxon>eudicotyledons</taxon>
        <taxon>Gunneridae</taxon>
        <taxon>Pentapetalae</taxon>
        <taxon>rosids</taxon>
        <taxon>malvids</taxon>
        <taxon>Brassicales</taxon>
        <taxon>Brassicaceae</taxon>
        <taxon>Camelineae</taxon>
        <taxon>Arabidopsis</taxon>
    </lineage>
</organism>
<comment type="caution">
    <text evidence="2">The sequence shown here is derived from an EMBL/GenBank/DDBJ whole genome shotgun (WGS) entry which is preliminary data.</text>
</comment>
<evidence type="ECO:0000313" key="2">
    <source>
        <dbReference type="EMBL" id="KAG7559865.1"/>
    </source>
</evidence>
<proteinExistence type="predicted"/>
<dbReference type="AlphaFoldDB" id="A0A8T1ZMS8"/>
<dbReference type="Proteomes" id="UP000694240">
    <property type="component" value="Chromosome 10"/>
</dbReference>